<accession>M5U3A7</accession>
<dbReference type="SUPFAM" id="SSF53649">
    <property type="entry name" value="Alkaline phosphatase-like"/>
    <property type="match status" value="1"/>
</dbReference>
<dbReference type="PANTHER" id="PTHR42693">
    <property type="entry name" value="ARYLSULFATASE FAMILY MEMBER"/>
    <property type="match status" value="1"/>
</dbReference>
<comment type="caution">
    <text evidence="9">The sequence shown here is derived from an EMBL/GenBank/DDBJ whole genome shotgun (WGS) entry which is preliminary data.</text>
</comment>
<evidence type="ECO:0000313" key="10">
    <source>
        <dbReference type="Proteomes" id="UP000011885"/>
    </source>
</evidence>
<name>M5U3A7_9BACT</name>
<dbReference type="Pfam" id="PF00884">
    <property type="entry name" value="Sulfatase"/>
    <property type="match status" value="1"/>
</dbReference>
<evidence type="ECO:0000256" key="2">
    <source>
        <dbReference type="ARBA" id="ARBA00008779"/>
    </source>
</evidence>
<dbReference type="InterPro" id="IPR017850">
    <property type="entry name" value="Alkaline_phosphatase_core_sf"/>
</dbReference>
<evidence type="ECO:0000256" key="5">
    <source>
        <dbReference type="ARBA" id="ARBA00022801"/>
    </source>
</evidence>
<dbReference type="Gene3D" id="3.30.1120.10">
    <property type="match status" value="1"/>
</dbReference>
<keyword evidence="6" id="KW-0106">Calcium</keyword>
<keyword evidence="10" id="KW-1185">Reference proteome</keyword>
<dbReference type="CDD" id="cd16144">
    <property type="entry name" value="ARS_like"/>
    <property type="match status" value="1"/>
</dbReference>
<dbReference type="InterPro" id="IPR000917">
    <property type="entry name" value="Sulfatase_N"/>
</dbReference>
<evidence type="ECO:0000313" key="9">
    <source>
        <dbReference type="EMBL" id="EMI55940.1"/>
    </source>
</evidence>
<protein>
    <submittedName>
        <fullName evidence="9">N-acetylgalactosamine 6-sulfate sulfatase (GALNS)</fullName>
    </submittedName>
</protein>
<dbReference type="FunFam" id="3.40.720.10:FF:000065">
    <property type="entry name" value="Arylsulfatase A"/>
    <property type="match status" value="1"/>
</dbReference>
<organism evidence="9 10">
    <name type="scientific">Rhodopirellula sallentina SM41</name>
    <dbReference type="NCBI Taxonomy" id="1263870"/>
    <lineage>
        <taxon>Bacteria</taxon>
        <taxon>Pseudomonadati</taxon>
        <taxon>Planctomycetota</taxon>
        <taxon>Planctomycetia</taxon>
        <taxon>Pirellulales</taxon>
        <taxon>Pirellulaceae</taxon>
        <taxon>Rhodopirellula</taxon>
    </lineage>
</organism>
<dbReference type="Proteomes" id="UP000011885">
    <property type="component" value="Unassembled WGS sequence"/>
</dbReference>
<proteinExistence type="inferred from homology"/>
<evidence type="ECO:0000256" key="4">
    <source>
        <dbReference type="ARBA" id="ARBA00022729"/>
    </source>
</evidence>
<reference evidence="9 10" key="1">
    <citation type="journal article" date="2013" name="Mar. Genomics">
        <title>Expression of sulfatases in Rhodopirellula baltica and the diversity of sulfatases in the genus Rhodopirellula.</title>
        <authorList>
            <person name="Wegner C.E."/>
            <person name="Richter-Heitmann T."/>
            <person name="Klindworth A."/>
            <person name="Klockow C."/>
            <person name="Richter M."/>
            <person name="Achstetter T."/>
            <person name="Glockner F.O."/>
            <person name="Harder J."/>
        </authorList>
    </citation>
    <scope>NUCLEOTIDE SEQUENCE [LARGE SCALE GENOMIC DNA]</scope>
    <source>
        <strain evidence="9 10">SM41</strain>
    </source>
</reference>
<keyword evidence="5" id="KW-0378">Hydrolase</keyword>
<dbReference type="EMBL" id="ANOH01000184">
    <property type="protein sequence ID" value="EMI55940.1"/>
    <property type="molecule type" value="Genomic_DNA"/>
</dbReference>
<dbReference type="AlphaFoldDB" id="M5U3A7"/>
<dbReference type="GO" id="GO:0046872">
    <property type="term" value="F:metal ion binding"/>
    <property type="evidence" value="ECO:0007669"/>
    <property type="project" value="UniProtKB-KW"/>
</dbReference>
<evidence type="ECO:0000256" key="6">
    <source>
        <dbReference type="ARBA" id="ARBA00022837"/>
    </source>
</evidence>
<evidence type="ECO:0000256" key="3">
    <source>
        <dbReference type="ARBA" id="ARBA00022723"/>
    </source>
</evidence>
<feature type="signal peptide" evidence="7">
    <location>
        <begin position="1"/>
        <end position="33"/>
    </location>
</feature>
<feature type="chain" id="PRO_5004072995" evidence="7">
    <location>
        <begin position="34"/>
        <end position="461"/>
    </location>
</feature>
<feature type="domain" description="Sulfatase N-terminal" evidence="8">
    <location>
        <begin position="37"/>
        <end position="351"/>
    </location>
</feature>
<evidence type="ECO:0000256" key="1">
    <source>
        <dbReference type="ARBA" id="ARBA00001913"/>
    </source>
</evidence>
<evidence type="ECO:0000256" key="7">
    <source>
        <dbReference type="SAM" id="SignalP"/>
    </source>
</evidence>
<keyword evidence="3" id="KW-0479">Metal-binding</keyword>
<comment type="cofactor">
    <cofactor evidence="1">
        <name>Ca(2+)</name>
        <dbReference type="ChEBI" id="CHEBI:29108"/>
    </cofactor>
</comment>
<sequence length="461" mass="51513">MARQSFLGSGLMRNVLFFLFACSTLCAHPVAQAAEKPHVLFIMTDDMGWMDLHCQGNSVLRTPNIDALAKAGVRFTNAYAASTVCSPTRAAIMTGHAPARLHITQHGADGKHFWPDDRLVQPPSTQHELPHETTTVAERFKSAGYATGFFGKWHLGRDEKFWPEHHGFDVNKGGCGFGVPPTYFDPYRIPSLSPREEGEYLTDRLADEAIDFLRREHDNPMFVCLWTYNPHYPFEAPEELTQHFIGKEGPGLKNPIYGGQIEATDRAIGRVLKELYSLGIEEETLVIFTSDNGGWSGAADNRPLREGKGYLYEGGIRVPLIIRWPGVTQSDVVDETPVISMDLTATVLDAAAIPAAADELDGVSLRPLFAGNQLEREAIFFHYPHFAFHKSNRPGSAIRSGRYKLILRHDDDSVELFDVMEDLSETKNVAESHPEIADRLKKRLTNWLKQTDAGIPTKLDR</sequence>
<evidence type="ECO:0000259" key="8">
    <source>
        <dbReference type="Pfam" id="PF00884"/>
    </source>
</evidence>
<dbReference type="GO" id="GO:0004065">
    <property type="term" value="F:arylsulfatase activity"/>
    <property type="evidence" value="ECO:0007669"/>
    <property type="project" value="TreeGrafter"/>
</dbReference>
<gene>
    <name evidence="9" type="ORF">RSSM_02614</name>
</gene>
<comment type="similarity">
    <text evidence="2">Belongs to the sulfatase family.</text>
</comment>
<dbReference type="PATRIC" id="fig|1263870.3.peg.2781"/>
<dbReference type="Gene3D" id="3.40.720.10">
    <property type="entry name" value="Alkaline Phosphatase, subunit A"/>
    <property type="match status" value="1"/>
</dbReference>
<dbReference type="PANTHER" id="PTHR42693:SF42">
    <property type="entry name" value="ARYLSULFATASE G"/>
    <property type="match status" value="1"/>
</dbReference>
<keyword evidence="4 7" id="KW-0732">Signal</keyword>
<dbReference type="InterPro" id="IPR050738">
    <property type="entry name" value="Sulfatase"/>
</dbReference>